<reference evidence="4" key="1">
    <citation type="submission" date="2019-09" db="EMBL/GenBank/DDBJ databases">
        <title>Antimicrobial potential of Antarctic Bacteria.</title>
        <authorList>
            <person name="Benaud N."/>
            <person name="Edwards R.J."/>
            <person name="Ferrari B.C."/>
        </authorList>
    </citation>
    <scope>NUCLEOTIDE SEQUENCE [LARGE SCALE GENOMIC DNA]</scope>
    <source>
        <strain evidence="4">SPB151</strain>
    </source>
</reference>
<evidence type="ECO:0000256" key="1">
    <source>
        <dbReference type="SAM" id="MobiDB-lite"/>
    </source>
</evidence>
<feature type="compositionally biased region" description="Polar residues" evidence="1">
    <location>
        <begin position="121"/>
        <end position="133"/>
    </location>
</feature>
<keyword evidence="2" id="KW-0472">Membrane</keyword>
<evidence type="ECO:0000313" key="4">
    <source>
        <dbReference type="Proteomes" id="UP000515563"/>
    </source>
</evidence>
<dbReference type="Proteomes" id="UP000515563">
    <property type="component" value="Chromosome"/>
</dbReference>
<evidence type="ECO:0000313" key="3">
    <source>
        <dbReference type="EMBL" id="QNE20109.1"/>
    </source>
</evidence>
<keyword evidence="2" id="KW-1133">Transmembrane helix</keyword>
<dbReference type="EMBL" id="CP043661">
    <property type="protein sequence ID" value="QNE20109.1"/>
    <property type="molecule type" value="Genomic_DNA"/>
</dbReference>
<sequence length="407" mass="43619">MNNPPQIQGYQFDQRLLVHPLAEIWRGRSFTGMEVVALVLSTAGAADPQVRERLGNSSRSAALSPGRQETPLWAANLNSDHPYAITQLIPGQSGAERLLDPLDGLLGNDEQSLDAVRSQLSQYGGTPPEQTHTAPELPSYGAQDAEQPAAERSVVQDTAAAVQPVGKVELAREYSRKLGSWVYVVVVLIVLIAFTITYSVGAAVGSAVKKEAAAPISDPVKPAALPTSVLLPGVSKVTTAAYIRTGGPGLVGQTYPSGTDVQVIKNLDLPFAFGWPRPPSVRELGESSTTLYRQVQTVGSVVNPTKSSSALIAKIAVRQCRDLAGCLGVRTAFDEDWTKAFRAPAPRTAKDARTWYSVSNTDPYTLVMTRAYSDAGRWWLVGVAVSAVPEEVPSAQGVFNDIWRQTN</sequence>
<keyword evidence="2" id="KW-0812">Transmembrane</keyword>
<evidence type="ECO:0000256" key="2">
    <source>
        <dbReference type="SAM" id="Phobius"/>
    </source>
</evidence>
<proteinExistence type="predicted"/>
<name>A0A7G6X1J4_9ACTN</name>
<dbReference type="KEGG" id="kqi:F1D05_22075"/>
<dbReference type="RefSeq" id="WP_185442088.1">
    <property type="nucleotide sequence ID" value="NZ_CP043661.1"/>
</dbReference>
<dbReference type="AlphaFoldDB" id="A0A7G6X1J4"/>
<reference evidence="3 4" key="2">
    <citation type="journal article" date="2020" name="Microbiol. Resour. Announc.">
        <title>Antarctic desert soil bacteria exhibit high novel natural product potential, evaluated through long-read genome sequencing and comparative genomics.</title>
        <authorList>
            <person name="Benaud N."/>
            <person name="Edwards R.J."/>
            <person name="Amos T.G."/>
            <person name="D'Agostino P.M."/>
            <person name="Gutierrez-Chavez C."/>
            <person name="Montgomery K."/>
            <person name="Nicetic I."/>
            <person name="Ferrari B.C."/>
        </authorList>
    </citation>
    <scope>NUCLEOTIDE SEQUENCE [LARGE SCALE GENOMIC DNA]</scope>
    <source>
        <strain evidence="3 4">SPB151</strain>
    </source>
</reference>
<accession>A0A7G6X1J4</accession>
<protein>
    <submittedName>
        <fullName evidence="3">Uncharacterized protein</fullName>
    </submittedName>
</protein>
<organism evidence="3 4">
    <name type="scientific">Kribbella qitaiheensis</name>
    <dbReference type="NCBI Taxonomy" id="1544730"/>
    <lineage>
        <taxon>Bacteria</taxon>
        <taxon>Bacillati</taxon>
        <taxon>Actinomycetota</taxon>
        <taxon>Actinomycetes</taxon>
        <taxon>Propionibacteriales</taxon>
        <taxon>Kribbellaceae</taxon>
        <taxon>Kribbella</taxon>
    </lineage>
</organism>
<feature type="transmembrane region" description="Helical" evidence="2">
    <location>
        <begin position="181"/>
        <end position="201"/>
    </location>
</feature>
<keyword evidence="4" id="KW-1185">Reference proteome</keyword>
<feature type="region of interest" description="Disordered" evidence="1">
    <location>
        <begin position="121"/>
        <end position="153"/>
    </location>
</feature>
<gene>
    <name evidence="3" type="ORF">F1D05_22075</name>
</gene>